<accession>D6SS39</accession>
<proteinExistence type="predicted"/>
<keyword evidence="3" id="KW-1185">Reference proteome</keyword>
<evidence type="ECO:0000313" key="3">
    <source>
        <dbReference type="Proteomes" id="UP000005496"/>
    </source>
</evidence>
<sequence>MKKALAAIIFVGAVFAIIFTYTHQMEQESAAIMESITQEGRVTMLNVGAEFCPPCQAMEPVLKEVQEHYQDQVHMPYLDMQKHSSQVQHLGVQTTPTQIFFDHQGEEVYRHEGILEKDEIKDKLDELLEKNTARLPGLSPAAAL</sequence>
<reference evidence="2" key="1">
    <citation type="submission" date="2010-05" db="EMBL/GenBank/DDBJ databases">
        <title>The draft genome of Desulfonatronospira thiodismutans ASO3-1.</title>
        <authorList>
            <consortium name="US DOE Joint Genome Institute (JGI-PGF)"/>
            <person name="Lucas S."/>
            <person name="Copeland A."/>
            <person name="Lapidus A."/>
            <person name="Cheng J.-F."/>
            <person name="Bruce D."/>
            <person name="Goodwin L."/>
            <person name="Pitluck S."/>
            <person name="Chertkov O."/>
            <person name="Brettin T."/>
            <person name="Detter J.C."/>
            <person name="Han C."/>
            <person name="Land M.L."/>
            <person name="Hauser L."/>
            <person name="Kyrpides N."/>
            <person name="Mikhailova N."/>
            <person name="Muyzer G."/>
            <person name="Woyke T."/>
        </authorList>
    </citation>
    <scope>NUCLEOTIDE SEQUENCE [LARGE SCALE GENOMIC DNA]</scope>
    <source>
        <strain evidence="2">ASO3-1</strain>
    </source>
</reference>
<feature type="domain" description="Thioredoxin" evidence="1">
    <location>
        <begin position="24"/>
        <end position="129"/>
    </location>
</feature>
<dbReference type="CDD" id="cd02947">
    <property type="entry name" value="TRX_family"/>
    <property type="match status" value="1"/>
</dbReference>
<dbReference type="InterPro" id="IPR036249">
    <property type="entry name" value="Thioredoxin-like_sf"/>
</dbReference>
<dbReference type="OrthoDB" id="9790390at2"/>
<dbReference type="PANTHER" id="PTHR45663:SF11">
    <property type="entry name" value="GEO12009P1"/>
    <property type="match status" value="1"/>
</dbReference>
<dbReference type="Proteomes" id="UP000005496">
    <property type="component" value="Unassembled WGS sequence"/>
</dbReference>
<protein>
    <submittedName>
        <fullName evidence="2">Thioredoxin domain protein</fullName>
    </submittedName>
</protein>
<comment type="caution">
    <text evidence="2">The sequence shown here is derived from an EMBL/GenBank/DDBJ whole genome shotgun (WGS) entry which is preliminary data.</text>
</comment>
<evidence type="ECO:0000313" key="2">
    <source>
        <dbReference type="EMBL" id="EFI33505.1"/>
    </source>
</evidence>
<dbReference type="Gene3D" id="3.40.30.10">
    <property type="entry name" value="Glutaredoxin"/>
    <property type="match status" value="1"/>
</dbReference>
<dbReference type="RefSeq" id="WP_008870857.1">
    <property type="nucleotide sequence ID" value="NZ_ACJN02000003.1"/>
</dbReference>
<dbReference type="InterPro" id="IPR013766">
    <property type="entry name" value="Thioredoxin_domain"/>
</dbReference>
<organism evidence="2 3">
    <name type="scientific">Desulfonatronospira thiodismutans ASO3-1</name>
    <dbReference type="NCBI Taxonomy" id="555779"/>
    <lineage>
        <taxon>Bacteria</taxon>
        <taxon>Pseudomonadati</taxon>
        <taxon>Thermodesulfobacteriota</taxon>
        <taxon>Desulfovibrionia</taxon>
        <taxon>Desulfovibrionales</taxon>
        <taxon>Desulfonatronovibrionaceae</taxon>
        <taxon>Desulfonatronospira</taxon>
    </lineage>
</organism>
<dbReference type="EMBL" id="ACJN02000003">
    <property type="protein sequence ID" value="EFI33505.1"/>
    <property type="molecule type" value="Genomic_DNA"/>
</dbReference>
<evidence type="ECO:0000259" key="1">
    <source>
        <dbReference type="PROSITE" id="PS51352"/>
    </source>
</evidence>
<dbReference type="AlphaFoldDB" id="D6SS39"/>
<dbReference type="eggNOG" id="COG0526">
    <property type="taxonomic scope" value="Bacteria"/>
</dbReference>
<name>D6SS39_9BACT</name>
<dbReference type="GO" id="GO:0015035">
    <property type="term" value="F:protein-disulfide reductase activity"/>
    <property type="evidence" value="ECO:0007669"/>
    <property type="project" value="TreeGrafter"/>
</dbReference>
<dbReference type="GO" id="GO:0005737">
    <property type="term" value="C:cytoplasm"/>
    <property type="evidence" value="ECO:0007669"/>
    <property type="project" value="TreeGrafter"/>
</dbReference>
<dbReference type="Pfam" id="PF00085">
    <property type="entry name" value="Thioredoxin"/>
    <property type="match status" value="1"/>
</dbReference>
<dbReference type="PROSITE" id="PS51352">
    <property type="entry name" value="THIOREDOXIN_2"/>
    <property type="match status" value="1"/>
</dbReference>
<dbReference type="SUPFAM" id="SSF52833">
    <property type="entry name" value="Thioredoxin-like"/>
    <property type="match status" value="1"/>
</dbReference>
<gene>
    <name evidence="2" type="ORF">Dthio_PD0839</name>
</gene>
<dbReference type="PANTHER" id="PTHR45663">
    <property type="entry name" value="GEO12009P1"/>
    <property type="match status" value="1"/>
</dbReference>